<dbReference type="Gene3D" id="3.30.70.270">
    <property type="match status" value="1"/>
</dbReference>
<dbReference type="Pfam" id="PF00990">
    <property type="entry name" value="GGDEF"/>
    <property type="match status" value="1"/>
</dbReference>
<dbReference type="Proteomes" id="UP000192342">
    <property type="component" value="Unassembled WGS sequence"/>
</dbReference>
<gene>
    <name evidence="4" type="ORF">ATO7_14723</name>
</gene>
<name>A0A1Y1SAM0_9GAMM</name>
<dbReference type="EMBL" id="AQQV01000004">
    <property type="protein sequence ID" value="ORE85485.1"/>
    <property type="molecule type" value="Genomic_DNA"/>
</dbReference>
<dbReference type="PROSITE" id="PS50110">
    <property type="entry name" value="RESPONSE_REGULATORY"/>
    <property type="match status" value="1"/>
</dbReference>
<dbReference type="RefSeq" id="WP_083563113.1">
    <property type="nucleotide sequence ID" value="NZ_AQQV01000004.1"/>
</dbReference>
<dbReference type="SUPFAM" id="SSF52172">
    <property type="entry name" value="CheY-like"/>
    <property type="match status" value="1"/>
</dbReference>
<dbReference type="STRING" id="1317117.ATO7_14723"/>
<feature type="modified residue" description="4-aspartylphosphate" evidence="1">
    <location>
        <position position="53"/>
    </location>
</feature>
<dbReference type="AlphaFoldDB" id="A0A1Y1SAM0"/>
<dbReference type="Pfam" id="PF00072">
    <property type="entry name" value="Response_reg"/>
    <property type="match status" value="1"/>
</dbReference>
<reference evidence="4 5" key="1">
    <citation type="submission" date="2013-04" db="EMBL/GenBank/DDBJ databases">
        <title>Oceanococcus atlanticus 22II-S10r2 Genome Sequencing.</title>
        <authorList>
            <person name="Lai Q."/>
            <person name="Li G."/>
            <person name="Shao Z."/>
        </authorList>
    </citation>
    <scope>NUCLEOTIDE SEQUENCE [LARGE SCALE GENOMIC DNA]</scope>
    <source>
        <strain evidence="4 5">22II-S10r2</strain>
    </source>
</reference>
<protein>
    <submittedName>
        <fullName evidence="4">PAS/PAC sensor-containing diguanylate cyclase/phosphodiesterase</fullName>
    </submittedName>
</protein>
<evidence type="ECO:0000313" key="4">
    <source>
        <dbReference type="EMBL" id="ORE85485.1"/>
    </source>
</evidence>
<dbReference type="PANTHER" id="PTHR44757:SF2">
    <property type="entry name" value="BIOFILM ARCHITECTURE MAINTENANCE PROTEIN MBAA"/>
    <property type="match status" value="1"/>
</dbReference>
<dbReference type="InterPro" id="IPR052155">
    <property type="entry name" value="Biofilm_reg_signaling"/>
</dbReference>
<dbReference type="SMART" id="SM00267">
    <property type="entry name" value="GGDEF"/>
    <property type="match status" value="1"/>
</dbReference>
<dbReference type="InterPro" id="IPR029787">
    <property type="entry name" value="Nucleotide_cyclase"/>
</dbReference>
<evidence type="ECO:0000256" key="1">
    <source>
        <dbReference type="PROSITE-ProRule" id="PRU00169"/>
    </source>
</evidence>
<dbReference type="GO" id="GO:0000160">
    <property type="term" value="P:phosphorelay signal transduction system"/>
    <property type="evidence" value="ECO:0007669"/>
    <property type="project" value="InterPro"/>
</dbReference>
<accession>A0A1Y1SAM0</accession>
<sequence length="317" mass="34593">MHLLVVDDCPTDQQIIKNCVEEAMPHAMLTLRSDCTELAQLLGASAVDCVLLDNNLPTASGLGVLNAFKSSASNRYPPIVMLTGTGNEAVAVEALKLGAADYLSKNGLSPEGLSKAVRGAIDGHRLRTQLQRHHDSLSRMSMLDTQTGLRNRAAFEDRLEHLVDSAERYGRAFALLVMDLVQVAPQEVPVACDAYMPEVAQRVRAVLRSCDLTFRLDQNRLAVLMETGGKSPQVSDIAKRAIKSMRQPIRFKDTDVFFELAVGAASYPESAWESTGLIRAADRSLELAKASGSGFEEALKRPAVKQRSWFKLRSPAA</sequence>
<evidence type="ECO:0000259" key="3">
    <source>
        <dbReference type="PROSITE" id="PS50887"/>
    </source>
</evidence>
<keyword evidence="5" id="KW-1185">Reference proteome</keyword>
<keyword evidence="1" id="KW-0597">Phosphoprotein</keyword>
<dbReference type="OrthoDB" id="9812260at2"/>
<proteinExistence type="predicted"/>
<dbReference type="InterPro" id="IPR000160">
    <property type="entry name" value="GGDEF_dom"/>
</dbReference>
<comment type="caution">
    <text evidence="4">The sequence shown here is derived from an EMBL/GenBank/DDBJ whole genome shotgun (WGS) entry which is preliminary data.</text>
</comment>
<dbReference type="SMART" id="SM00448">
    <property type="entry name" value="REC"/>
    <property type="match status" value="1"/>
</dbReference>
<dbReference type="NCBIfam" id="TIGR00254">
    <property type="entry name" value="GGDEF"/>
    <property type="match status" value="1"/>
</dbReference>
<evidence type="ECO:0000259" key="2">
    <source>
        <dbReference type="PROSITE" id="PS50110"/>
    </source>
</evidence>
<dbReference type="InterPro" id="IPR001789">
    <property type="entry name" value="Sig_transdc_resp-reg_receiver"/>
</dbReference>
<dbReference type="InterPro" id="IPR043128">
    <property type="entry name" value="Rev_trsase/Diguanyl_cyclase"/>
</dbReference>
<feature type="domain" description="Response regulatory" evidence="2">
    <location>
        <begin position="2"/>
        <end position="120"/>
    </location>
</feature>
<dbReference type="PROSITE" id="PS50887">
    <property type="entry name" value="GGDEF"/>
    <property type="match status" value="1"/>
</dbReference>
<dbReference type="InterPro" id="IPR011006">
    <property type="entry name" value="CheY-like_superfamily"/>
</dbReference>
<evidence type="ECO:0000313" key="5">
    <source>
        <dbReference type="Proteomes" id="UP000192342"/>
    </source>
</evidence>
<dbReference type="PANTHER" id="PTHR44757">
    <property type="entry name" value="DIGUANYLATE CYCLASE DGCP"/>
    <property type="match status" value="1"/>
</dbReference>
<dbReference type="Gene3D" id="3.40.50.2300">
    <property type="match status" value="1"/>
</dbReference>
<feature type="domain" description="GGDEF" evidence="3">
    <location>
        <begin position="171"/>
        <end position="301"/>
    </location>
</feature>
<organism evidence="4 5">
    <name type="scientific">Oceanococcus atlanticus</name>
    <dbReference type="NCBI Taxonomy" id="1317117"/>
    <lineage>
        <taxon>Bacteria</taxon>
        <taxon>Pseudomonadati</taxon>
        <taxon>Pseudomonadota</taxon>
        <taxon>Gammaproteobacteria</taxon>
        <taxon>Chromatiales</taxon>
        <taxon>Oceanococcaceae</taxon>
        <taxon>Oceanococcus</taxon>
    </lineage>
</organism>
<dbReference type="CDD" id="cd01949">
    <property type="entry name" value="GGDEF"/>
    <property type="match status" value="1"/>
</dbReference>
<dbReference type="SUPFAM" id="SSF55073">
    <property type="entry name" value="Nucleotide cyclase"/>
    <property type="match status" value="1"/>
</dbReference>